<dbReference type="CDD" id="cd04301">
    <property type="entry name" value="NAT_SF"/>
    <property type="match status" value="1"/>
</dbReference>
<sequence length="186" mass="20793">MQSIEIQMLPCHANTHAVEMKQIVNIVNRVYAASEGSLWKRRAIRTTVEEVVDLVRAGEMAVARSPRGIVGCVHIRRIDESTGEFGMLAVDNDFQGTGIGRALVRFAEQKCIKEHLRSMQLELLEPQVGSHPAKVILKNWYMRIGYRPVRTESVDSLFPALVELLAVPCKFVILQKELVEAQGVGS</sequence>
<dbReference type="RefSeq" id="WP_377944674.1">
    <property type="nucleotide sequence ID" value="NZ_JBHUCX010000075.1"/>
</dbReference>
<protein>
    <submittedName>
        <fullName evidence="2">GNAT family N-acetyltransferase</fullName>
        <ecNumber evidence="2">2.3.1.-</ecNumber>
    </submittedName>
</protein>
<name>A0ABW4JK45_9BACL</name>
<dbReference type="InterPro" id="IPR000182">
    <property type="entry name" value="GNAT_dom"/>
</dbReference>
<dbReference type="Proteomes" id="UP001597079">
    <property type="component" value="Unassembled WGS sequence"/>
</dbReference>
<dbReference type="PROSITE" id="PS51186">
    <property type="entry name" value="GNAT"/>
    <property type="match status" value="1"/>
</dbReference>
<comment type="caution">
    <text evidence="2">The sequence shown here is derived from an EMBL/GenBank/DDBJ whole genome shotgun (WGS) entry which is preliminary data.</text>
</comment>
<keyword evidence="3" id="KW-1185">Reference proteome</keyword>
<proteinExistence type="predicted"/>
<keyword evidence="2" id="KW-0808">Transferase</keyword>
<keyword evidence="2" id="KW-0012">Acyltransferase</keyword>
<evidence type="ECO:0000313" key="3">
    <source>
        <dbReference type="Proteomes" id="UP001597079"/>
    </source>
</evidence>
<dbReference type="SUPFAM" id="SSF55729">
    <property type="entry name" value="Acyl-CoA N-acyltransferases (Nat)"/>
    <property type="match status" value="1"/>
</dbReference>
<evidence type="ECO:0000259" key="1">
    <source>
        <dbReference type="PROSITE" id="PS51186"/>
    </source>
</evidence>
<dbReference type="EC" id="2.3.1.-" evidence="2"/>
<organism evidence="2 3">
    <name type="scientific">Alicyclobacillus fodiniaquatilis</name>
    <dbReference type="NCBI Taxonomy" id="1661150"/>
    <lineage>
        <taxon>Bacteria</taxon>
        <taxon>Bacillati</taxon>
        <taxon>Bacillota</taxon>
        <taxon>Bacilli</taxon>
        <taxon>Bacillales</taxon>
        <taxon>Alicyclobacillaceae</taxon>
        <taxon>Alicyclobacillus</taxon>
    </lineage>
</organism>
<feature type="domain" description="N-acetyltransferase" evidence="1">
    <location>
        <begin position="9"/>
        <end position="168"/>
    </location>
</feature>
<reference evidence="3" key="1">
    <citation type="journal article" date="2019" name="Int. J. Syst. Evol. Microbiol.">
        <title>The Global Catalogue of Microorganisms (GCM) 10K type strain sequencing project: providing services to taxonomists for standard genome sequencing and annotation.</title>
        <authorList>
            <consortium name="The Broad Institute Genomics Platform"/>
            <consortium name="The Broad Institute Genome Sequencing Center for Infectious Disease"/>
            <person name="Wu L."/>
            <person name="Ma J."/>
        </authorList>
    </citation>
    <scope>NUCLEOTIDE SEQUENCE [LARGE SCALE GENOMIC DNA]</scope>
    <source>
        <strain evidence="3">CGMCC 1.12286</strain>
    </source>
</reference>
<dbReference type="InterPro" id="IPR016181">
    <property type="entry name" value="Acyl_CoA_acyltransferase"/>
</dbReference>
<dbReference type="Gene3D" id="3.40.630.30">
    <property type="match status" value="1"/>
</dbReference>
<dbReference type="GO" id="GO:0016746">
    <property type="term" value="F:acyltransferase activity"/>
    <property type="evidence" value="ECO:0007669"/>
    <property type="project" value="UniProtKB-KW"/>
</dbReference>
<evidence type="ECO:0000313" key="2">
    <source>
        <dbReference type="EMBL" id="MFD1676766.1"/>
    </source>
</evidence>
<accession>A0ABW4JK45</accession>
<gene>
    <name evidence="2" type="ORF">ACFSB2_19005</name>
</gene>
<dbReference type="EMBL" id="JBHUCX010000075">
    <property type="protein sequence ID" value="MFD1676766.1"/>
    <property type="molecule type" value="Genomic_DNA"/>
</dbReference>
<dbReference type="Pfam" id="PF13508">
    <property type="entry name" value="Acetyltransf_7"/>
    <property type="match status" value="1"/>
</dbReference>